<dbReference type="AlphaFoldDB" id="A0A0H2X036"/>
<gene>
    <name evidence="1" type="ordered locus">SACOL0066</name>
</gene>
<dbReference type="HOGENOM" id="CLU_3383909_0_0_9"/>
<sequence>MSTRGLNIWQEMEIGNVSHKVAKRAQIPLIIFK</sequence>
<dbReference type="KEGG" id="sac:SACOL0066"/>
<evidence type="ECO:0000313" key="2">
    <source>
        <dbReference type="Proteomes" id="UP000000530"/>
    </source>
</evidence>
<proteinExistence type="predicted"/>
<accession>A0A0H2X036</accession>
<dbReference type="SMR" id="A0A0H2X036"/>
<evidence type="ECO:0000313" key="1">
    <source>
        <dbReference type="EMBL" id="AAW38710.1"/>
    </source>
</evidence>
<dbReference type="EMBL" id="CP000046">
    <property type="protein sequence ID" value="AAW38710.1"/>
    <property type="molecule type" value="Genomic_DNA"/>
</dbReference>
<dbReference type="SUPFAM" id="SSF52402">
    <property type="entry name" value="Adenine nucleotide alpha hydrolases-like"/>
    <property type="match status" value="1"/>
</dbReference>
<name>A0A0H2X036_STAAC</name>
<dbReference type="Proteomes" id="UP000000530">
    <property type="component" value="Chromosome"/>
</dbReference>
<protein>
    <submittedName>
        <fullName evidence="1">Conserved domain protein</fullName>
    </submittedName>
</protein>
<reference evidence="1 2" key="1">
    <citation type="journal article" date="2005" name="J. Bacteriol.">
        <title>Insights on evolution of virulence and resistance from the complete genome analysis of an early methicillin-resistant Staphylococcus aureus strain and a biofilm-producing methicillin-resistant Staphylococcus epidermidis strain.</title>
        <authorList>
            <person name="Gill S.R."/>
            <person name="Fouts D.E."/>
            <person name="Archer G.L."/>
            <person name="Mongodin E.F."/>
            <person name="Deboy R.T."/>
            <person name="Ravel J."/>
            <person name="Paulsen I.T."/>
            <person name="Kolonay J.F."/>
            <person name="Brinkac L."/>
            <person name="Beanan M."/>
            <person name="Dodson R.J."/>
            <person name="Daugherty S.C."/>
            <person name="Madupu R."/>
            <person name="Angiuoli S.V."/>
            <person name="Durkin A.S."/>
            <person name="Haft D.H."/>
            <person name="Vamathevan J."/>
            <person name="Khouri H."/>
            <person name="Utterback T."/>
            <person name="Lee C."/>
            <person name="Dimitrov G."/>
            <person name="Jiang L."/>
            <person name="Qin H."/>
            <person name="Weidman J."/>
            <person name="Tran K."/>
            <person name="Kang K."/>
            <person name="Hance I.R."/>
            <person name="Nelson K.E."/>
            <person name="Fraser C.M."/>
        </authorList>
    </citation>
    <scope>NUCLEOTIDE SEQUENCE [LARGE SCALE GENOMIC DNA]</scope>
    <source>
        <strain evidence="1 2">COL</strain>
    </source>
</reference>
<organism evidence="1 2">
    <name type="scientific">Staphylococcus aureus (strain COL)</name>
    <dbReference type="NCBI Taxonomy" id="93062"/>
    <lineage>
        <taxon>Bacteria</taxon>
        <taxon>Bacillati</taxon>
        <taxon>Bacillota</taxon>
        <taxon>Bacilli</taxon>
        <taxon>Bacillales</taxon>
        <taxon>Staphylococcaceae</taxon>
        <taxon>Staphylococcus</taxon>
    </lineage>
</organism>